<feature type="domain" description="EAL" evidence="2">
    <location>
        <begin position="28"/>
        <end position="278"/>
    </location>
</feature>
<protein>
    <submittedName>
        <fullName evidence="3">EAL domain-containing protein (Putative c-di-GMP-specific phosphodiesterase class I)</fullName>
    </submittedName>
</protein>
<accession>A0A8E2VJZ1</accession>
<dbReference type="Pfam" id="PF00563">
    <property type="entry name" value="EAL"/>
    <property type="match status" value="1"/>
</dbReference>
<dbReference type="GO" id="GO:0071111">
    <property type="term" value="F:cyclic-guanylate-specific phosphodiesterase activity"/>
    <property type="evidence" value="ECO:0007669"/>
    <property type="project" value="InterPro"/>
</dbReference>
<evidence type="ECO:0000313" key="4">
    <source>
        <dbReference type="Proteomes" id="UP000244037"/>
    </source>
</evidence>
<keyword evidence="4" id="KW-1185">Reference proteome</keyword>
<dbReference type="InterPro" id="IPR001633">
    <property type="entry name" value="EAL_dom"/>
</dbReference>
<evidence type="ECO:0000256" key="1">
    <source>
        <dbReference type="SAM" id="MobiDB-lite"/>
    </source>
</evidence>
<dbReference type="InterPro" id="IPR050706">
    <property type="entry name" value="Cyclic-di-GMP_PDE-like"/>
</dbReference>
<comment type="caution">
    <text evidence="3">The sequence shown here is derived from an EMBL/GenBank/DDBJ whole genome shotgun (WGS) entry which is preliminary data.</text>
</comment>
<dbReference type="Gene3D" id="3.20.20.450">
    <property type="entry name" value="EAL domain"/>
    <property type="match status" value="1"/>
</dbReference>
<name>A0A8E2VJZ1_9RHOB</name>
<evidence type="ECO:0000313" key="3">
    <source>
        <dbReference type="EMBL" id="PTW50090.1"/>
    </source>
</evidence>
<feature type="region of interest" description="Disordered" evidence="1">
    <location>
        <begin position="1"/>
        <end position="22"/>
    </location>
</feature>
<dbReference type="PANTHER" id="PTHR33121">
    <property type="entry name" value="CYCLIC DI-GMP PHOSPHODIESTERASE PDEF"/>
    <property type="match status" value="1"/>
</dbReference>
<dbReference type="InterPro" id="IPR035919">
    <property type="entry name" value="EAL_sf"/>
</dbReference>
<dbReference type="OrthoDB" id="23692at2"/>
<dbReference type="RefSeq" id="WP_108026039.1">
    <property type="nucleotide sequence ID" value="NZ_QAYC01000005.1"/>
</dbReference>
<dbReference type="PROSITE" id="PS50883">
    <property type="entry name" value="EAL"/>
    <property type="match status" value="1"/>
</dbReference>
<dbReference type="CDD" id="cd01948">
    <property type="entry name" value="EAL"/>
    <property type="match status" value="1"/>
</dbReference>
<dbReference type="SUPFAM" id="SSF141868">
    <property type="entry name" value="EAL domain-like"/>
    <property type="match status" value="1"/>
</dbReference>
<dbReference type="EMBL" id="QAYC01000005">
    <property type="protein sequence ID" value="PTW50090.1"/>
    <property type="molecule type" value="Genomic_DNA"/>
</dbReference>
<sequence length="283" mass="30864">MPDGSYEKGGAAPRGSDSPLSAAVAERDRNVIAMVQDALDRRDVVLAFQPVVQSMENGRIAFYEGLIRVIDRSGRTIPAGDFIETVETTELGRMLDCTALELGLAALADCPDLRLAINMSARSIGYPRWTRTLNRAIEDDATLAERLILEITESSAMVMPDLVTVFMRDLQAKGIAFALDDFGAGYTAIRYLRDFYFDILKIDGQFIRGIADDPDNQVLTSALIAIAQHFDMFTVAENVETARDAAWLASAGIDCMQGYAFGAPTIVPPWRSGTGDPGERRSA</sequence>
<dbReference type="PANTHER" id="PTHR33121:SF79">
    <property type="entry name" value="CYCLIC DI-GMP PHOSPHODIESTERASE PDED-RELATED"/>
    <property type="match status" value="1"/>
</dbReference>
<proteinExistence type="predicted"/>
<dbReference type="AlphaFoldDB" id="A0A8E2VJZ1"/>
<reference evidence="3 4" key="1">
    <citation type="submission" date="2018-04" db="EMBL/GenBank/DDBJ databases">
        <title>Genomic Encyclopedia of Archaeal and Bacterial Type Strains, Phase II (KMG-II): from individual species to whole genera.</title>
        <authorList>
            <person name="Goeker M."/>
        </authorList>
    </citation>
    <scope>NUCLEOTIDE SEQUENCE [LARGE SCALE GENOMIC DNA]</scope>
    <source>
        <strain evidence="3 4">DSM 19783</strain>
    </source>
</reference>
<organism evidence="3 4">
    <name type="scientific">Rhodovulum kholense</name>
    <dbReference type="NCBI Taxonomy" id="453584"/>
    <lineage>
        <taxon>Bacteria</taxon>
        <taxon>Pseudomonadati</taxon>
        <taxon>Pseudomonadota</taxon>
        <taxon>Alphaproteobacteria</taxon>
        <taxon>Rhodobacterales</taxon>
        <taxon>Paracoccaceae</taxon>
        <taxon>Rhodovulum</taxon>
    </lineage>
</organism>
<evidence type="ECO:0000259" key="2">
    <source>
        <dbReference type="PROSITE" id="PS50883"/>
    </source>
</evidence>
<gene>
    <name evidence="3" type="ORF">C8N38_10546</name>
</gene>
<dbReference type="Proteomes" id="UP000244037">
    <property type="component" value="Unassembled WGS sequence"/>
</dbReference>
<dbReference type="SMART" id="SM00052">
    <property type="entry name" value="EAL"/>
    <property type="match status" value="1"/>
</dbReference>